<dbReference type="Gene3D" id="1.10.10.10">
    <property type="entry name" value="Winged helix-like DNA-binding domain superfamily/Winged helix DNA-binding domain"/>
    <property type="match status" value="1"/>
</dbReference>
<sequence>MPSDSTDGQLLALLTENARLPAAAIGRRLGLSRTTVQSRIERLERNGTILGYTLRTVPRGGAEVRAHVHITLSARQTASVESVLRGLPQVRELHAVGGTVDLIAVLAASDTAELDRVIDRIAALDGVSRTHSMVLLSTRIQR</sequence>
<dbReference type="PANTHER" id="PTHR30154:SF53">
    <property type="entry name" value="HTH-TYPE TRANSCRIPTIONAL REGULATOR LRPC"/>
    <property type="match status" value="1"/>
</dbReference>
<dbReference type="SUPFAM" id="SSF54909">
    <property type="entry name" value="Dimeric alpha+beta barrel"/>
    <property type="match status" value="1"/>
</dbReference>
<dbReference type="Proteomes" id="UP001524587">
    <property type="component" value="Unassembled WGS sequence"/>
</dbReference>
<dbReference type="InterPro" id="IPR019888">
    <property type="entry name" value="Tscrpt_reg_AsnC-like"/>
</dbReference>
<dbReference type="EMBL" id="JAMSKV010000004">
    <property type="protein sequence ID" value="MCQ8278102.1"/>
    <property type="molecule type" value="Genomic_DNA"/>
</dbReference>
<gene>
    <name evidence="5" type="ORF">NFI95_06530</name>
</gene>
<dbReference type="InterPro" id="IPR036388">
    <property type="entry name" value="WH-like_DNA-bd_sf"/>
</dbReference>
<evidence type="ECO:0000256" key="3">
    <source>
        <dbReference type="ARBA" id="ARBA00023163"/>
    </source>
</evidence>
<dbReference type="InterPro" id="IPR019885">
    <property type="entry name" value="Tscrpt_reg_HTH_AsnC-type_CS"/>
</dbReference>
<keyword evidence="6" id="KW-1185">Reference proteome</keyword>
<evidence type="ECO:0000256" key="2">
    <source>
        <dbReference type="ARBA" id="ARBA00023125"/>
    </source>
</evidence>
<reference evidence="5 6" key="1">
    <citation type="submission" date="2022-06" db="EMBL/GenBank/DDBJ databases">
        <title>Endosaccharibacter gen. nov., sp. nov., endophytic bacteria isolated from sugarcane.</title>
        <authorList>
            <person name="Pitiwittayakul N."/>
            <person name="Yukphan P."/>
            <person name="Charoenyingcharoen P."/>
            <person name="Tanasupawat S."/>
        </authorList>
    </citation>
    <scope>NUCLEOTIDE SEQUENCE [LARGE SCALE GENOMIC DNA]</scope>
    <source>
        <strain evidence="5 6">KSS8</strain>
    </source>
</reference>
<dbReference type="PROSITE" id="PS00519">
    <property type="entry name" value="HTH_ASNC_1"/>
    <property type="match status" value="1"/>
</dbReference>
<evidence type="ECO:0000313" key="6">
    <source>
        <dbReference type="Proteomes" id="UP001524587"/>
    </source>
</evidence>
<dbReference type="InterPro" id="IPR011008">
    <property type="entry name" value="Dimeric_a/b-barrel"/>
</dbReference>
<dbReference type="InterPro" id="IPR036390">
    <property type="entry name" value="WH_DNA-bd_sf"/>
</dbReference>
<dbReference type="SMART" id="SM00344">
    <property type="entry name" value="HTH_ASNC"/>
    <property type="match status" value="1"/>
</dbReference>
<dbReference type="InterPro" id="IPR019887">
    <property type="entry name" value="Tscrpt_reg_AsnC/Lrp_C"/>
</dbReference>
<dbReference type="PRINTS" id="PR00033">
    <property type="entry name" value="HTHASNC"/>
</dbReference>
<dbReference type="PANTHER" id="PTHR30154">
    <property type="entry name" value="LEUCINE-RESPONSIVE REGULATORY PROTEIN"/>
    <property type="match status" value="1"/>
</dbReference>
<name>A0ABT1W743_9PROT</name>
<keyword evidence="1" id="KW-0805">Transcription regulation</keyword>
<feature type="domain" description="HTH asnC-type" evidence="4">
    <location>
        <begin position="1"/>
        <end position="55"/>
    </location>
</feature>
<protein>
    <submittedName>
        <fullName evidence="5">Lrp/AsnC family transcriptional regulator</fullName>
    </submittedName>
</protein>
<dbReference type="Pfam" id="PF13404">
    <property type="entry name" value="HTH_AsnC-type"/>
    <property type="match status" value="1"/>
</dbReference>
<evidence type="ECO:0000256" key="1">
    <source>
        <dbReference type="ARBA" id="ARBA00023015"/>
    </source>
</evidence>
<dbReference type="InterPro" id="IPR000485">
    <property type="entry name" value="AsnC-type_HTH_dom"/>
</dbReference>
<keyword evidence="2" id="KW-0238">DNA-binding</keyword>
<dbReference type="Pfam" id="PF01037">
    <property type="entry name" value="AsnC_trans_reg"/>
    <property type="match status" value="1"/>
</dbReference>
<comment type="caution">
    <text evidence="5">The sequence shown here is derived from an EMBL/GenBank/DDBJ whole genome shotgun (WGS) entry which is preliminary data.</text>
</comment>
<dbReference type="Gene3D" id="3.30.70.920">
    <property type="match status" value="1"/>
</dbReference>
<evidence type="ECO:0000313" key="5">
    <source>
        <dbReference type="EMBL" id="MCQ8278102.1"/>
    </source>
</evidence>
<organism evidence="5 6">
    <name type="scientific">Endosaccharibacter trunci</name>
    <dbReference type="NCBI Taxonomy" id="2812733"/>
    <lineage>
        <taxon>Bacteria</taxon>
        <taxon>Pseudomonadati</taxon>
        <taxon>Pseudomonadota</taxon>
        <taxon>Alphaproteobacteria</taxon>
        <taxon>Acetobacterales</taxon>
        <taxon>Acetobacteraceae</taxon>
        <taxon>Endosaccharibacter</taxon>
    </lineage>
</organism>
<dbReference type="PROSITE" id="PS50956">
    <property type="entry name" value="HTH_ASNC_2"/>
    <property type="match status" value="1"/>
</dbReference>
<keyword evidence="3" id="KW-0804">Transcription</keyword>
<dbReference type="SUPFAM" id="SSF46785">
    <property type="entry name" value="Winged helix' DNA-binding domain"/>
    <property type="match status" value="1"/>
</dbReference>
<evidence type="ECO:0000259" key="4">
    <source>
        <dbReference type="PROSITE" id="PS50956"/>
    </source>
</evidence>
<proteinExistence type="predicted"/>
<dbReference type="RefSeq" id="WP_422863564.1">
    <property type="nucleotide sequence ID" value="NZ_JAMSKV010000004.1"/>
</dbReference>
<accession>A0ABT1W743</accession>